<sequence length="1801" mass="176531">MPTADQQQDEEPAAGLRGSEGALEAEASARHDRPTDLDGGAFTCADSSSSFAVASPPHLRPHHLSTHISPVYRARRPSDECGSGAHSATLREPAPRWLTAPPATQHPLLPQPPSQPQLVPEVQQQAPDAQLLLTFHQWQALASAASQPHASPPSAAAASAAAAWASGVQQRRSIDNSSLSPGSSSAAHPQAHYEAPPQPQQSGGLSPPPQAQPQQLPDLLAQALHRFYPPAASASPFAHFGQQAPRLPSSRAASQQQSFLNNSGGRPTAVFPLLAASGGSESSVGSAGSSWGAPFASSPAGDQAHSGPSNATRSSLLLPVVDTVVHTRASADGSANSFCSWPVSFKSGPGQQPQPQQQQQQSRLSSLGEALSSPASSLQPGSPADTSVAASAAAYQGGTRSVYQSPQSSLTRQAAPQPLQASPTAPAPLTASQAAAAAHTTTMQQLQQLQKQLELQQMMISAAIAQAEATSAGGGGSDVSAALPAAVLPSAVTAPATAALTPAVAALANPTVASFLAAAAAATPSTTAASVPLMPLAAGALPAATAEEQLLAAAAAPGAVAALTGTPAAALGTPSSFAAAADALAASAISSSLTAAVARQQQQQAAAAVAAAQQASAAAGGGSSLATMSPPPAAVAAPSGRQQLTLSAESDAAAGSLSSLLPQGCSYRSTESHGSDGPSSTGSSRYTGGAGSLQDSGGGALNATVPSLRPATEAAAEAAAAAAAAGSGSGGPTSGGSASGGGASGASTGSPLSVTTANLVIPAVGNQPAQTVAVTVTTTSEGQQSVTLPASALTSIMPTSAQADAQALEPAGPAAASGPPAASPAASVTAAAPIAAASAPLPTLVATPAATVAPPPPAAAAPTTSTLAAVNAAAAALGLPPAATGVVTPSAALVLPTTTAAATSPAAAAAAAAPTPATQAAAVPAGGAVSLEQVLLASKMAAAAANLSRQSASSTASSNLGSSPPGPYAWNTSVGSATPSNYSAAPSAASAATAAATAALADAAVALSNPAAAAGLTSLTPAGLAAAAAAAANPQAYTAALVNAAATLAAASQAPTPTAPSVASLASPVGSVTSNSTAGGGSSAAAAAAAAAAANQAAAARTLQSLQGTLASASLASALLQPTQSSAAAAAATQVAGQAGGGNSGSSGASAWSAPMLTAAGGGLAASQLLSSAATVPAAAMAAAAAAAAAAQAVKDSKVKVLLYAGGAFSRCPSGVWEYCGGETRLISVPRADGLAALAEAVGRSAGLDLSEQNPFVLKYELPGSPELLVDLLCDDDVDNMWEALEEFRGAGADGKPTFKLKLLLQVQSTSPKPGASRTSHSGGAAAGATTASCGAAPTPPSSFGSITPAATPSISNDPSAGGLTASTAALLEHQAGVTLAAGVGAFNTAATAPPGGAPASAGAVQDAATAAAAADLPAQYDTVAANEREAEQALLRSEIGGLLSTDPRVALSELESKLELIRPEDLQILKFLGSGGYGEVYLCRWHSCDVAVKCLNPSLLVPDVAGGSGSSASSDVVTELLKEASMLGGLRHPNIVWVYGIVLPSGVRELKAKRDRLNAAGDIDAVRLTAALAAGVPILPGVIRPPALVAEYLGAGSLRAALSRGADFLRSDVVRVKLALDAARGMEYLHTKRIVHFDLKSGNLLVGFREKSPTCKVADFGLSKQRQQTFVTGVTSLRGTLPWTAPEIIRTPKAVTEKADVYSFGVVLWELWTFREPFDGLNYHALLHQISMSKDPVRPAMPGCPDWDGPAPDEPGPGWIALMTRCWSEDADARPPFPAVVAELEAMLGSVKARRRQTSA</sequence>
<dbReference type="InterPro" id="IPR017441">
    <property type="entry name" value="Protein_kinase_ATP_BS"/>
</dbReference>
<dbReference type="PROSITE" id="PS50011">
    <property type="entry name" value="PROTEIN_KINASE_DOM"/>
    <property type="match status" value="1"/>
</dbReference>
<keyword evidence="10" id="KW-1185">Reference proteome</keyword>
<proteinExistence type="predicted"/>
<keyword evidence="1" id="KW-0808">Transferase</keyword>
<feature type="region of interest" description="Disordered" evidence="7">
    <location>
        <begin position="235"/>
        <end position="265"/>
    </location>
</feature>
<feature type="region of interest" description="Disordered" evidence="7">
    <location>
        <begin position="1310"/>
        <end position="1362"/>
    </location>
</feature>
<dbReference type="SUPFAM" id="SSF56112">
    <property type="entry name" value="Protein kinase-like (PK-like)"/>
    <property type="match status" value="1"/>
</dbReference>
<feature type="coiled-coil region" evidence="6">
    <location>
        <begin position="436"/>
        <end position="466"/>
    </location>
</feature>
<evidence type="ECO:0000259" key="8">
    <source>
        <dbReference type="PROSITE" id="PS50011"/>
    </source>
</evidence>
<dbReference type="Gene3D" id="1.10.510.10">
    <property type="entry name" value="Transferase(Phosphotransferase) domain 1"/>
    <property type="match status" value="1"/>
</dbReference>
<dbReference type="PANTHER" id="PTHR44329">
    <property type="entry name" value="SERINE/THREONINE-PROTEIN KINASE TNNI3K-RELATED"/>
    <property type="match status" value="1"/>
</dbReference>
<feature type="compositionally biased region" description="Low complexity" evidence="7">
    <location>
        <begin position="382"/>
        <end position="394"/>
    </location>
</feature>
<dbReference type="PANTHER" id="PTHR44329:SF288">
    <property type="entry name" value="MITOGEN-ACTIVATED PROTEIN KINASE KINASE KINASE 20"/>
    <property type="match status" value="1"/>
</dbReference>
<feature type="region of interest" description="Disordered" evidence="7">
    <location>
        <begin position="1"/>
        <end position="124"/>
    </location>
</feature>
<evidence type="ECO:0000256" key="7">
    <source>
        <dbReference type="SAM" id="MobiDB-lite"/>
    </source>
</evidence>
<feature type="compositionally biased region" description="Polar residues" evidence="7">
    <location>
        <begin position="677"/>
        <end position="686"/>
    </location>
</feature>
<dbReference type="InterPro" id="IPR051681">
    <property type="entry name" value="Ser/Thr_Kinases-Pseudokinases"/>
</dbReference>
<evidence type="ECO:0000256" key="2">
    <source>
        <dbReference type="ARBA" id="ARBA00022741"/>
    </source>
</evidence>
<feature type="compositionally biased region" description="Low complexity" evidence="7">
    <location>
        <begin position="348"/>
        <end position="361"/>
    </location>
</feature>
<feature type="region of interest" description="Disordered" evidence="7">
    <location>
        <begin position="664"/>
        <end position="705"/>
    </location>
</feature>
<dbReference type="OrthoDB" id="4062651at2759"/>
<feature type="domain" description="Protein kinase" evidence="8">
    <location>
        <begin position="1467"/>
        <end position="1789"/>
    </location>
</feature>
<dbReference type="PROSITE" id="PS00107">
    <property type="entry name" value="PROTEIN_KINASE_ATP"/>
    <property type="match status" value="1"/>
</dbReference>
<feature type="compositionally biased region" description="Low complexity" evidence="7">
    <location>
        <begin position="277"/>
        <end position="293"/>
    </location>
</feature>
<evidence type="ECO:0000256" key="5">
    <source>
        <dbReference type="PROSITE-ProRule" id="PRU10141"/>
    </source>
</evidence>
<dbReference type="Proteomes" id="UP000612055">
    <property type="component" value="Unassembled WGS sequence"/>
</dbReference>
<feature type="compositionally biased region" description="Low complexity" evidence="7">
    <location>
        <begin position="175"/>
        <end position="185"/>
    </location>
</feature>
<dbReference type="Gene3D" id="3.30.200.20">
    <property type="entry name" value="Phosphorylase Kinase, domain 1"/>
    <property type="match status" value="1"/>
</dbReference>
<evidence type="ECO:0000313" key="10">
    <source>
        <dbReference type="Proteomes" id="UP000612055"/>
    </source>
</evidence>
<dbReference type="SMART" id="SM00666">
    <property type="entry name" value="PB1"/>
    <property type="match status" value="1"/>
</dbReference>
<accession>A0A836C4F9</accession>
<dbReference type="GO" id="GO:0004674">
    <property type="term" value="F:protein serine/threonine kinase activity"/>
    <property type="evidence" value="ECO:0007669"/>
    <property type="project" value="TreeGrafter"/>
</dbReference>
<feature type="compositionally biased region" description="Basic and acidic residues" evidence="7">
    <location>
        <begin position="27"/>
        <end position="36"/>
    </location>
</feature>
<feature type="compositionally biased region" description="Gly residues" evidence="7">
    <location>
        <begin position="688"/>
        <end position="700"/>
    </location>
</feature>
<dbReference type="EMBL" id="JAEHOE010000009">
    <property type="protein sequence ID" value="KAG2498732.1"/>
    <property type="molecule type" value="Genomic_DNA"/>
</dbReference>
<evidence type="ECO:0000256" key="1">
    <source>
        <dbReference type="ARBA" id="ARBA00022679"/>
    </source>
</evidence>
<feature type="compositionally biased region" description="Low complexity" evidence="7">
    <location>
        <begin position="13"/>
        <end position="26"/>
    </location>
</feature>
<dbReference type="InterPro" id="IPR000719">
    <property type="entry name" value="Prot_kinase_dom"/>
</dbReference>
<keyword evidence="4 5" id="KW-0067">ATP-binding</keyword>
<feature type="compositionally biased region" description="Gly residues" evidence="7">
    <location>
        <begin position="727"/>
        <end position="744"/>
    </location>
</feature>
<feature type="compositionally biased region" description="Low complexity" evidence="7">
    <location>
        <begin position="1315"/>
        <end position="1337"/>
    </location>
</feature>
<dbReference type="PROSITE" id="PS00108">
    <property type="entry name" value="PROTEIN_KINASE_ST"/>
    <property type="match status" value="1"/>
</dbReference>
<feature type="compositionally biased region" description="Low complexity" evidence="7">
    <location>
        <begin position="413"/>
        <end position="436"/>
    </location>
</feature>
<feature type="compositionally biased region" description="Polar residues" evidence="7">
    <location>
        <begin position="1344"/>
        <end position="1359"/>
    </location>
</feature>
<name>A0A836C4F9_9CHLO</name>
<keyword evidence="3" id="KW-0418">Kinase</keyword>
<keyword evidence="2 5" id="KW-0547">Nucleotide-binding</keyword>
<comment type="caution">
    <text evidence="9">The sequence shown here is derived from an EMBL/GenBank/DDBJ whole genome shotgun (WGS) entry which is preliminary data.</text>
</comment>
<feature type="region of interest" description="Disordered" evidence="7">
    <location>
        <begin position="277"/>
        <end position="311"/>
    </location>
</feature>
<dbReference type="GO" id="GO:0005524">
    <property type="term" value="F:ATP binding"/>
    <property type="evidence" value="ECO:0007669"/>
    <property type="project" value="UniProtKB-UniRule"/>
</dbReference>
<feature type="compositionally biased region" description="Polar residues" evidence="7">
    <location>
        <begin position="251"/>
        <end position="265"/>
    </location>
</feature>
<feature type="binding site" evidence="5">
    <location>
        <position position="1494"/>
    </location>
    <ligand>
        <name>ATP</name>
        <dbReference type="ChEBI" id="CHEBI:30616"/>
    </ligand>
</feature>
<gene>
    <name evidence="9" type="ORF">HYH03_003472</name>
</gene>
<dbReference type="InterPro" id="IPR011009">
    <property type="entry name" value="Kinase-like_dom_sf"/>
</dbReference>
<protein>
    <recommendedName>
        <fullName evidence="8">Protein kinase domain-containing protein</fullName>
    </recommendedName>
</protein>
<evidence type="ECO:0000256" key="6">
    <source>
        <dbReference type="SAM" id="Coils"/>
    </source>
</evidence>
<feature type="compositionally biased region" description="Polar residues" evidence="7">
    <location>
        <begin position="398"/>
        <end position="412"/>
    </location>
</feature>
<feature type="region of interest" description="Disordered" evidence="7">
    <location>
        <begin position="621"/>
        <end position="651"/>
    </location>
</feature>
<evidence type="ECO:0000256" key="3">
    <source>
        <dbReference type="ARBA" id="ARBA00022777"/>
    </source>
</evidence>
<feature type="region of interest" description="Disordered" evidence="7">
    <location>
        <begin position="342"/>
        <end position="436"/>
    </location>
</feature>
<feature type="region of interest" description="Disordered" evidence="7">
    <location>
        <begin position="725"/>
        <end position="749"/>
    </location>
</feature>
<dbReference type="Pfam" id="PF00069">
    <property type="entry name" value="Pkinase"/>
    <property type="match status" value="1"/>
</dbReference>
<organism evidence="9 10">
    <name type="scientific">Edaphochlamys debaryana</name>
    <dbReference type="NCBI Taxonomy" id="47281"/>
    <lineage>
        <taxon>Eukaryota</taxon>
        <taxon>Viridiplantae</taxon>
        <taxon>Chlorophyta</taxon>
        <taxon>core chlorophytes</taxon>
        <taxon>Chlorophyceae</taxon>
        <taxon>CS clade</taxon>
        <taxon>Chlamydomonadales</taxon>
        <taxon>Chlamydomonadales incertae sedis</taxon>
        <taxon>Edaphochlamys</taxon>
    </lineage>
</organism>
<dbReference type="InterPro" id="IPR008271">
    <property type="entry name" value="Ser/Thr_kinase_AS"/>
</dbReference>
<feature type="region of interest" description="Disordered" evidence="7">
    <location>
        <begin position="168"/>
        <end position="214"/>
    </location>
</feature>
<dbReference type="SMART" id="SM00220">
    <property type="entry name" value="S_TKc"/>
    <property type="match status" value="1"/>
</dbReference>
<evidence type="ECO:0000256" key="4">
    <source>
        <dbReference type="ARBA" id="ARBA00022840"/>
    </source>
</evidence>
<dbReference type="InterPro" id="IPR000270">
    <property type="entry name" value="PB1_dom"/>
</dbReference>
<evidence type="ECO:0000313" key="9">
    <source>
        <dbReference type="EMBL" id="KAG2498732.1"/>
    </source>
</evidence>
<dbReference type="SUPFAM" id="SSF54277">
    <property type="entry name" value="CAD &amp; PB1 domains"/>
    <property type="match status" value="1"/>
</dbReference>
<keyword evidence="6" id="KW-0175">Coiled coil</keyword>
<reference evidence="9" key="1">
    <citation type="journal article" date="2020" name="bioRxiv">
        <title>Comparative genomics of Chlamydomonas.</title>
        <authorList>
            <person name="Craig R.J."/>
            <person name="Hasan A.R."/>
            <person name="Ness R.W."/>
            <person name="Keightley P.D."/>
        </authorList>
    </citation>
    <scope>NUCLEOTIDE SEQUENCE</scope>
    <source>
        <strain evidence="9">CCAP 11/70</strain>
    </source>
</reference>